<organism evidence="3 4">
    <name type="scientific">Leishmania panamensis</name>
    <dbReference type="NCBI Taxonomy" id="5679"/>
    <lineage>
        <taxon>Eukaryota</taxon>
        <taxon>Discoba</taxon>
        <taxon>Euglenozoa</taxon>
        <taxon>Kinetoplastea</taxon>
        <taxon>Metakinetoplastina</taxon>
        <taxon>Trypanosomatida</taxon>
        <taxon>Trypanosomatidae</taxon>
        <taxon>Leishmaniinae</taxon>
        <taxon>Leishmania</taxon>
        <taxon>Leishmania guyanensis species complex</taxon>
    </lineage>
</organism>
<dbReference type="InterPro" id="IPR054179">
    <property type="entry name" value="PSD13_N"/>
</dbReference>
<dbReference type="GO" id="GO:0005829">
    <property type="term" value="C:cytosol"/>
    <property type="evidence" value="ECO:0007669"/>
    <property type="project" value="TreeGrafter"/>
</dbReference>
<evidence type="ECO:0000259" key="2">
    <source>
        <dbReference type="SMART" id="SM00088"/>
    </source>
</evidence>
<evidence type="ECO:0000313" key="3">
    <source>
        <dbReference type="EMBL" id="AIN97440.1"/>
    </source>
</evidence>
<sequence length="412" mass="46445">MLTPEARAQVYLVNLREKLEANNNASAAATVSRALDYFEQRFWYELSSELLQLIRDPMVLEDAHELYTDVIVAVRADISPIAYIMIVRSVCFAPHSTTQNALELVEGACASLIHSSSEQGHYAALCIRALLLLESTSAEESAALAAVPGSPPHTARKLLEQTETYLHGLKMHEVEPVLVALYGMARGRDYEIRRQHTSYYKNSFDIIIFLEKADLPMRDEDVTTLAYKTVVAGLLSDKIFNFGKLLNFDQFVSRLQRESCPQHWALKMMQLCNDGDVVSFEAFFRQHQLQISQEPQLVSASATLHRKVRLMALLHLIFYTPLSERTFTFHAVAQRCGVPDSGAEPLLLEALAHGIIKGRMDGLKKEVHITWVESRVLSLEEVKALAKHVAKWREQVVGLTDSVKEMAKRIPQ</sequence>
<reference evidence="3 4" key="1">
    <citation type="journal article" date="2015" name="Sci. Rep.">
        <title>The genome of Leishmania panamensis: insights into genomics of the L. (Viannia) subgenus.</title>
        <authorList>
            <person name="Llanes A."/>
            <person name="Restrepo C.M."/>
            <person name="Vecchio G.D."/>
            <person name="Anguizola F.J."/>
            <person name="Lleonart R."/>
        </authorList>
    </citation>
    <scope>NUCLEOTIDE SEQUENCE [LARGE SCALE GENOMIC DNA]</scope>
    <source>
        <strain evidence="3 4">MHOM/PA/94/PSC-1</strain>
    </source>
</reference>
<dbReference type="GO" id="GO:0005634">
    <property type="term" value="C:nucleus"/>
    <property type="evidence" value="ECO:0007669"/>
    <property type="project" value="TreeGrafter"/>
</dbReference>
<accession>A0A088RNL5</accession>
<dbReference type="PANTHER" id="PTHR10539">
    <property type="entry name" value="26S PROTEASOME NON-ATPASE REGULATORY SUBUNIT 13"/>
    <property type="match status" value="1"/>
</dbReference>
<dbReference type="GO" id="GO:0005198">
    <property type="term" value="F:structural molecule activity"/>
    <property type="evidence" value="ECO:0007669"/>
    <property type="project" value="TreeGrafter"/>
</dbReference>
<evidence type="ECO:0000256" key="1">
    <source>
        <dbReference type="ARBA" id="ARBA00022942"/>
    </source>
</evidence>
<dbReference type="OrthoDB" id="1093at2759"/>
<dbReference type="RefSeq" id="XP_010698093.1">
    <property type="nucleotide sequence ID" value="XM_010699791.1"/>
</dbReference>
<dbReference type="PANTHER" id="PTHR10539:SF0">
    <property type="entry name" value="26S PROTEASOME NON-ATPASE REGULATORY SUBUNIT 13"/>
    <property type="match status" value="1"/>
</dbReference>
<dbReference type="AlphaFoldDB" id="A0A088RNL5"/>
<dbReference type="GO" id="GO:0006511">
    <property type="term" value="P:ubiquitin-dependent protein catabolic process"/>
    <property type="evidence" value="ECO:0007669"/>
    <property type="project" value="TreeGrafter"/>
</dbReference>
<dbReference type="VEuPathDB" id="TriTrypDB:LPMP_190980"/>
<feature type="domain" description="PCI" evidence="2">
    <location>
        <begin position="299"/>
        <end position="392"/>
    </location>
</feature>
<dbReference type="InterPro" id="IPR000717">
    <property type="entry name" value="PCI_dom"/>
</dbReference>
<dbReference type="Proteomes" id="UP000063063">
    <property type="component" value="Chromosome 19"/>
</dbReference>
<dbReference type="VEuPathDB" id="TriTrypDB:LPAL13_190017600"/>
<gene>
    <name evidence="3" type="ORF">LPMP_190980</name>
</gene>
<keyword evidence="1 3" id="KW-0647">Proteasome</keyword>
<protein>
    <submittedName>
        <fullName evidence="3">Proteasome regulatory non-ATP-ase subunit, putative</fullName>
    </submittedName>
</protein>
<proteinExistence type="predicted"/>
<keyword evidence="4" id="KW-1185">Reference proteome</keyword>
<dbReference type="Pfam" id="PF22037">
    <property type="entry name" value="PSD13_N"/>
    <property type="match status" value="1"/>
</dbReference>
<dbReference type="EMBL" id="CP009388">
    <property type="protein sequence ID" value="AIN97440.1"/>
    <property type="molecule type" value="Genomic_DNA"/>
</dbReference>
<dbReference type="GO" id="GO:0008541">
    <property type="term" value="C:proteasome regulatory particle, lid subcomplex"/>
    <property type="evidence" value="ECO:0007669"/>
    <property type="project" value="TreeGrafter"/>
</dbReference>
<evidence type="ECO:0000313" key="4">
    <source>
        <dbReference type="Proteomes" id="UP000063063"/>
    </source>
</evidence>
<dbReference type="SMART" id="SM00088">
    <property type="entry name" value="PINT"/>
    <property type="match status" value="1"/>
</dbReference>
<dbReference type="KEGG" id="lpan:LPMP_190980"/>
<name>A0A088RNL5_LEIPA</name>
<dbReference type="GeneID" id="22574152"/>
<dbReference type="InterPro" id="IPR035298">
    <property type="entry name" value="PSMD13"/>
</dbReference>
<dbReference type="Pfam" id="PF01399">
    <property type="entry name" value="PCI"/>
    <property type="match status" value="1"/>
</dbReference>
<dbReference type="eggNOG" id="KOG2908">
    <property type="taxonomic scope" value="Eukaryota"/>
</dbReference>